<evidence type="ECO:0000256" key="1">
    <source>
        <dbReference type="SAM" id="MobiDB-lite"/>
    </source>
</evidence>
<feature type="compositionally biased region" description="Basic and acidic residues" evidence="1">
    <location>
        <begin position="200"/>
        <end position="219"/>
    </location>
</feature>
<comment type="caution">
    <text evidence="2">The sequence shown here is derived from an EMBL/GenBank/DDBJ whole genome shotgun (WGS) entry which is preliminary data.</text>
</comment>
<dbReference type="AlphaFoldDB" id="A0AAD4BG66"/>
<dbReference type="Proteomes" id="UP001194468">
    <property type="component" value="Unassembled WGS sequence"/>
</dbReference>
<organism evidence="2 3">
    <name type="scientific">Boletus edulis BED1</name>
    <dbReference type="NCBI Taxonomy" id="1328754"/>
    <lineage>
        <taxon>Eukaryota</taxon>
        <taxon>Fungi</taxon>
        <taxon>Dikarya</taxon>
        <taxon>Basidiomycota</taxon>
        <taxon>Agaricomycotina</taxon>
        <taxon>Agaricomycetes</taxon>
        <taxon>Agaricomycetidae</taxon>
        <taxon>Boletales</taxon>
        <taxon>Boletineae</taxon>
        <taxon>Boletaceae</taxon>
        <taxon>Boletoideae</taxon>
        <taxon>Boletus</taxon>
    </lineage>
</organism>
<feature type="compositionally biased region" description="Polar residues" evidence="1">
    <location>
        <begin position="111"/>
        <end position="121"/>
    </location>
</feature>
<proteinExistence type="predicted"/>
<sequence length="226" mass="24900">MAKQTSLREWGFGACPHHCYSAWRVSAGDWQIEGRPPPKHGFQAPAATGTRLYGAQVALSRKAAKRCGTSRAAPSSCMGRLYNRTKAEYAEVARVYRAMQGMETPFHPLKRNTNARTASEPSPNPVPAEPNGHPSRTSAPSPIPPSEFDPSEIGSQNVQKDGADEARVNMIKGCIKSVDCVHAWHDLRPPEEETGTGQRVLEKKVETVTKDEKDKEVRSQKPRKQS</sequence>
<evidence type="ECO:0000313" key="3">
    <source>
        <dbReference type="Proteomes" id="UP001194468"/>
    </source>
</evidence>
<protein>
    <submittedName>
        <fullName evidence="2">Uncharacterized protein</fullName>
    </submittedName>
</protein>
<keyword evidence="3" id="KW-1185">Reference proteome</keyword>
<dbReference type="EMBL" id="WHUW01000070">
    <property type="protein sequence ID" value="KAF8428929.1"/>
    <property type="molecule type" value="Genomic_DNA"/>
</dbReference>
<evidence type="ECO:0000313" key="2">
    <source>
        <dbReference type="EMBL" id="KAF8428929.1"/>
    </source>
</evidence>
<reference evidence="2" key="1">
    <citation type="submission" date="2019-10" db="EMBL/GenBank/DDBJ databases">
        <authorList>
            <consortium name="DOE Joint Genome Institute"/>
            <person name="Kuo A."/>
            <person name="Miyauchi S."/>
            <person name="Kiss E."/>
            <person name="Drula E."/>
            <person name="Kohler A."/>
            <person name="Sanchez-Garcia M."/>
            <person name="Andreopoulos B."/>
            <person name="Barry K.W."/>
            <person name="Bonito G."/>
            <person name="Buee M."/>
            <person name="Carver A."/>
            <person name="Chen C."/>
            <person name="Cichocki N."/>
            <person name="Clum A."/>
            <person name="Culley D."/>
            <person name="Crous P.W."/>
            <person name="Fauchery L."/>
            <person name="Girlanda M."/>
            <person name="Hayes R."/>
            <person name="Keri Z."/>
            <person name="LaButti K."/>
            <person name="Lipzen A."/>
            <person name="Lombard V."/>
            <person name="Magnuson J."/>
            <person name="Maillard F."/>
            <person name="Morin E."/>
            <person name="Murat C."/>
            <person name="Nolan M."/>
            <person name="Ohm R."/>
            <person name="Pangilinan J."/>
            <person name="Pereira M."/>
            <person name="Perotto S."/>
            <person name="Peter M."/>
            <person name="Riley R."/>
            <person name="Sitrit Y."/>
            <person name="Stielow B."/>
            <person name="Szollosi G."/>
            <person name="Zifcakova L."/>
            <person name="Stursova M."/>
            <person name="Spatafora J.W."/>
            <person name="Tedersoo L."/>
            <person name="Vaario L.-M."/>
            <person name="Yamada A."/>
            <person name="Yan M."/>
            <person name="Wang P."/>
            <person name="Xu J."/>
            <person name="Bruns T."/>
            <person name="Baldrian P."/>
            <person name="Vilgalys R."/>
            <person name="Henrissat B."/>
            <person name="Grigoriev I.V."/>
            <person name="Hibbett D."/>
            <person name="Nagy L.G."/>
            <person name="Martin F.M."/>
        </authorList>
    </citation>
    <scope>NUCLEOTIDE SEQUENCE</scope>
    <source>
        <strain evidence="2">BED1</strain>
    </source>
</reference>
<reference evidence="2" key="2">
    <citation type="journal article" date="2020" name="Nat. Commun.">
        <title>Large-scale genome sequencing of mycorrhizal fungi provides insights into the early evolution of symbiotic traits.</title>
        <authorList>
            <person name="Miyauchi S."/>
            <person name="Kiss E."/>
            <person name="Kuo A."/>
            <person name="Drula E."/>
            <person name="Kohler A."/>
            <person name="Sanchez-Garcia M."/>
            <person name="Morin E."/>
            <person name="Andreopoulos B."/>
            <person name="Barry K.W."/>
            <person name="Bonito G."/>
            <person name="Buee M."/>
            <person name="Carver A."/>
            <person name="Chen C."/>
            <person name="Cichocki N."/>
            <person name="Clum A."/>
            <person name="Culley D."/>
            <person name="Crous P.W."/>
            <person name="Fauchery L."/>
            <person name="Girlanda M."/>
            <person name="Hayes R.D."/>
            <person name="Keri Z."/>
            <person name="LaButti K."/>
            <person name="Lipzen A."/>
            <person name="Lombard V."/>
            <person name="Magnuson J."/>
            <person name="Maillard F."/>
            <person name="Murat C."/>
            <person name="Nolan M."/>
            <person name="Ohm R.A."/>
            <person name="Pangilinan J."/>
            <person name="Pereira M.F."/>
            <person name="Perotto S."/>
            <person name="Peter M."/>
            <person name="Pfister S."/>
            <person name="Riley R."/>
            <person name="Sitrit Y."/>
            <person name="Stielow J.B."/>
            <person name="Szollosi G."/>
            <person name="Zifcakova L."/>
            <person name="Stursova M."/>
            <person name="Spatafora J.W."/>
            <person name="Tedersoo L."/>
            <person name="Vaario L.M."/>
            <person name="Yamada A."/>
            <person name="Yan M."/>
            <person name="Wang P."/>
            <person name="Xu J."/>
            <person name="Bruns T."/>
            <person name="Baldrian P."/>
            <person name="Vilgalys R."/>
            <person name="Dunand C."/>
            <person name="Henrissat B."/>
            <person name="Grigoriev I.V."/>
            <person name="Hibbett D."/>
            <person name="Nagy L.G."/>
            <person name="Martin F.M."/>
        </authorList>
    </citation>
    <scope>NUCLEOTIDE SEQUENCE</scope>
    <source>
        <strain evidence="2">BED1</strain>
    </source>
</reference>
<gene>
    <name evidence="2" type="ORF">L210DRAFT_3508621</name>
</gene>
<accession>A0AAD4BG66</accession>
<name>A0AAD4BG66_BOLED</name>
<feature type="region of interest" description="Disordered" evidence="1">
    <location>
        <begin position="104"/>
        <end position="161"/>
    </location>
</feature>
<feature type="region of interest" description="Disordered" evidence="1">
    <location>
        <begin position="187"/>
        <end position="226"/>
    </location>
</feature>